<keyword evidence="1" id="KW-1133">Transmembrane helix</keyword>
<keyword evidence="1" id="KW-0812">Transmembrane</keyword>
<dbReference type="PhylomeDB" id="A0A0A2ITD4"/>
<feature type="transmembrane region" description="Helical" evidence="1">
    <location>
        <begin position="45"/>
        <end position="66"/>
    </location>
</feature>
<evidence type="ECO:0000313" key="3">
    <source>
        <dbReference type="Proteomes" id="UP000030143"/>
    </source>
</evidence>
<reference evidence="2 3" key="1">
    <citation type="journal article" date="2015" name="Mol. Plant Microbe Interact.">
        <title>Genome, transcriptome, and functional analyses of Penicillium expansum provide new insights into secondary metabolism and pathogenicity.</title>
        <authorList>
            <person name="Ballester A.R."/>
            <person name="Marcet-Houben M."/>
            <person name="Levin E."/>
            <person name="Sela N."/>
            <person name="Selma-Lazaro C."/>
            <person name="Carmona L."/>
            <person name="Wisniewski M."/>
            <person name="Droby S."/>
            <person name="Gonzalez-Candelas L."/>
            <person name="Gabaldon T."/>
        </authorList>
    </citation>
    <scope>NUCLEOTIDE SEQUENCE [LARGE SCALE GENOMIC DNA]</scope>
    <source>
        <strain evidence="2 3">MD-8</strain>
    </source>
</reference>
<dbReference type="AlphaFoldDB" id="A0A0A2ITD4"/>
<gene>
    <name evidence="2" type="ORF">PEX2_066410</name>
</gene>
<protein>
    <submittedName>
        <fullName evidence="2">Uncharacterized protein</fullName>
    </submittedName>
</protein>
<evidence type="ECO:0000313" key="2">
    <source>
        <dbReference type="EMBL" id="KGO58131.1"/>
    </source>
</evidence>
<keyword evidence="3" id="KW-1185">Reference proteome</keyword>
<sequence>MEEFANELFGDGFCEYPLLLRPLVGTVILVVWSVKFAFYFMLPALAAYAILLGATVLIVTSNVNLLEVEWRNRDEHGTQNNRDDDNWARGNFEHRLEAGEIEF</sequence>
<keyword evidence="1" id="KW-0472">Membrane</keyword>
<dbReference type="VEuPathDB" id="FungiDB:PEXP_099410"/>
<dbReference type="RefSeq" id="XP_016599625.1">
    <property type="nucleotide sequence ID" value="XM_016743912.1"/>
</dbReference>
<evidence type="ECO:0000256" key="1">
    <source>
        <dbReference type="SAM" id="Phobius"/>
    </source>
</evidence>
<organism evidence="2 3">
    <name type="scientific">Penicillium expansum</name>
    <name type="common">Blue mold rot fungus</name>
    <dbReference type="NCBI Taxonomy" id="27334"/>
    <lineage>
        <taxon>Eukaryota</taxon>
        <taxon>Fungi</taxon>
        <taxon>Dikarya</taxon>
        <taxon>Ascomycota</taxon>
        <taxon>Pezizomycotina</taxon>
        <taxon>Eurotiomycetes</taxon>
        <taxon>Eurotiomycetidae</taxon>
        <taxon>Eurotiales</taxon>
        <taxon>Aspergillaceae</taxon>
        <taxon>Penicillium</taxon>
    </lineage>
</organism>
<dbReference type="HOGENOM" id="CLU_2264629_0_0_1"/>
<comment type="caution">
    <text evidence="2">The sequence shown here is derived from an EMBL/GenBank/DDBJ whole genome shotgun (WGS) entry which is preliminary data.</text>
</comment>
<proteinExistence type="predicted"/>
<name>A0A0A2ITD4_PENEN</name>
<dbReference type="GeneID" id="27679332"/>
<dbReference type="Proteomes" id="UP000030143">
    <property type="component" value="Unassembled WGS sequence"/>
</dbReference>
<dbReference type="OrthoDB" id="4365116at2759"/>
<feature type="transmembrane region" description="Helical" evidence="1">
    <location>
        <begin position="18"/>
        <end position="39"/>
    </location>
</feature>
<dbReference type="EMBL" id="JQFZ01000121">
    <property type="protein sequence ID" value="KGO58131.1"/>
    <property type="molecule type" value="Genomic_DNA"/>
</dbReference>
<accession>A0A0A2ITD4</accession>